<dbReference type="SMART" id="SM00670">
    <property type="entry name" value="PINc"/>
    <property type="match status" value="1"/>
</dbReference>
<evidence type="ECO:0000259" key="1">
    <source>
        <dbReference type="SMART" id="SM00670"/>
    </source>
</evidence>
<dbReference type="AlphaFoldDB" id="A0A1G1UYM1"/>
<dbReference type="EMBL" id="MHBW01000030">
    <property type="protein sequence ID" value="OGY08200.1"/>
    <property type="molecule type" value="Genomic_DNA"/>
</dbReference>
<accession>A0A1G1UYM1</accession>
<dbReference type="Proteomes" id="UP000177967">
    <property type="component" value="Unassembled WGS sequence"/>
</dbReference>
<gene>
    <name evidence="2" type="ORF">A2782_00265</name>
</gene>
<organism evidence="2 3">
    <name type="scientific">Candidatus Blackburnbacteria bacterium RIFCSPHIGHO2_01_FULL_43_15b</name>
    <dbReference type="NCBI Taxonomy" id="1797513"/>
    <lineage>
        <taxon>Bacteria</taxon>
        <taxon>Candidatus Blackburniibacteriota</taxon>
    </lineage>
</organism>
<reference evidence="2 3" key="1">
    <citation type="journal article" date="2016" name="Nat. Commun.">
        <title>Thousands of microbial genomes shed light on interconnected biogeochemical processes in an aquifer system.</title>
        <authorList>
            <person name="Anantharaman K."/>
            <person name="Brown C.T."/>
            <person name="Hug L.A."/>
            <person name="Sharon I."/>
            <person name="Castelle C.J."/>
            <person name="Probst A.J."/>
            <person name="Thomas B.C."/>
            <person name="Singh A."/>
            <person name="Wilkins M.J."/>
            <person name="Karaoz U."/>
            <person name="Brodie E.L."/>
            <person name="Williams K.H."/>
            <person name="Hubbard S.S."/>
            <person name="Banfield J.F."/>
        </authorList>
    </citation>
    <scope>NUCLEOTIDE SEQUENCE [LARGE SCALE GENOMIC DNA]</scope>
</reference>
<dbReference type="Gene3D" id="3.40.50.1010">
    <property type="entry name" value="5'-nuclease"/>
    <property type="match status" value="1"/>
</dbReference>
<name>A0A1G1UYM1_9BACT</name>
<evidence type="ECO:0000313" key="2">
    <source>
        <dbReference type="EMBL" id="OGY08200.1"/>
    </source>
</evidence>
<proteinExistence type="predicted"/>
<evidence type="ECO:0000313" key="3">
    <source>
        <dbReference type="Proteomes" id="UP000177967"/>
    </source>
</evidence>
<feature type="domain" description="PIN" evidence="1">
    <location>
        <begin position="2"/>
        <end position="125"/>
    </location>
</feature>
<protein>
    <recommendedName>
        <fullName evidence="1">PIN domain-containing protein</fullName>
    </recommendedName>
</protein>
<sequence>MKKVLLDTNFILRYSLKDIESQYIQAQKTFKEIESGITRAYLSLLVINEFSWINEKYYKVPRTIYVSWLIKFVLLNKVEIVEVRKELVIQLLETMLKKNLDLTDLYLCCIKEDKKVLTFDKNLLKIL</sequence>
<dbReference type="InterPro" id="IPR029060">
    <property type="entry name" value="PIN-like_dom_sf"/>
</dbReference>
<comment type="caution">
    <text evidence="2">The sequence shown here is derived from an EMBL/GenBank/DDBJ whole genome shotgun (WGS) entry which is preliminary data.</text>
</comment>
<dbReference type="SUPFAM" id="SSF88723">
    <property type="entry name" value="PIN domain-like"/>
    <property type="match status" value="1"/>
</dbReference>
<dbReference type="Pfam" id="PF01850">
    <property type="entry name" value="PIN"/>
    <property type="match status" value="1"/>
</dbReference>
<dbReference type="STRING" id="1797513.A2782_00265"/>
<dbReference type="InterPro" id="IPR002716">
    <property type="entry name" value="PIN_dom"/>
</dbReference>